<dbReference type="WBParaSite" id="GPUH_0000395301-mRNA-1">
    <property type="protein sequence ID" value="GPUH_0000395301-mRNA-1"/>
    <property type="gene ID" value="GPUH_0000395301"/>
</dbReference>
<dbReference type="EMBL" id="UYRT01007094">
    <property type="protein sequence ID" value="VDK41603.1"/>
    <property type="molecule type" value="Genomic_DNA"/>
</dbReference>
<evidence type="ECO:0000313" key="2">
    <source>
        <dbReference type="Proteomes" id="UP000271098"/>
    </source>
</evidence>
<dbReference type="InterPro" id="IPR036397">
    <property type="entry name" value="RNaseH_sf"/>
</dbReference>
<name>A0A183D5F5_9BILA</name>
<dbReference type="GO" id="GO:0003676">
    <property type="term" value="F:nucleic acid binding"/>
    <property type="evidence" value="ECO:0007669"/>
    <property type="project" value="InterPro"/>
</dbReference>
<evidence type="ECO:0000313" key="3">
    <source>
        <dbReference type="WBParaSite" id="GPUH_0000395301-mRNA-1"/>
    </source>
</evidence>
<reference evidence="3" key="1">
    <citation type="submission" date="2016-06" db="UniProtKB">
        <authorList>
            <consortium name="WormBaseParasite"/>
        </authorList>
    </citation>
    <scope>IDENTIFICATION</scope>
</reference>
<dbReference type="PANTHER" id="PTHR47331">
    <property type="entry name" value="PHD-TYPE DOMAIN-CONTAINING PROTEIN"/>
    <property type="match status" value="1"/>
</dbReference>
<organism evidence="3">
    <name type="scientific">Gongylonema pulchrum</name>
    <dbReference type="NCBI Taxonomy" id="637853"/>
    <lineage>
        <taxon>Eukaryota</taxon>
        <taxon>Metazoa</taxon>
        <taxon>Ecdysozoa</taxon>
        <taxon>Nematoda</taxon>
        <taxon>Chromadorea</taxon>
        <taxon>Rhabditida</taxon>
        <taxon>Spirurina</taxon>
        <taxon>Spiruromorpha</taxon>
        <taxon>Spiruroidea</taxon>
        <taxon>Gongylonematidae</taxon>
        <taxon>Gongylonema</taxon>
    </lineage>
</organism>
<dbReference type="AlphaFoldDB" id="A0A183D5F5"/>
<dbReference type="Pfam" id="PF05380">
    <property type="entry name" value="Peptidase_A17"/>
    <property type="match status" value="1"/>
</dbReference>
<reference evidence="1 2" key="2">
    <citation type="submission" date="2018-11" db="EMBL/GenBank/DDBJ databases">
        <authorList>
            <consortium name="Pathogen Informatics"/>
        </authorList>
    </citation>
    <scope>NUCLEOTIDE SEQUENCE [LARGE SCALE GENOMIC DNA]</scope>
</reference>
<dbReference type="OrthoDB" id="8019190at2759"/>
<dbReference type="InterPro" id="IPR012337">
    <property type="entry name" value="RNaseH-like_sf"/>
</dbReference>
<evidence type="ECO:0000313" key="1">
    <source>
        <dbReference type="EMBL" id="VDK41603.1"/>
    </source>
</evidence>
<dbReference type="Proteomes" id="UP000271098">
    <property type="component" value="Unassembled WGS sequence"/>
</dbReference>
<accession>A0A183D5F5</accession>
<dbReference type="Gene3D" id="3.30.420.10">
    <property type="entry name" value="Ribonuclease H-like superfamily/Ribonuclease H"/>
    <property type="match status" value="1"/>
</dbReference>
<dbReference type="SUPFAM" id="SSF53098">
    <property type="entry name" value="Ribonuclease H-like"/>
    <property type="match status" value="1"/>
</dbReference>
<proteinExistence type="predicted"/>
<sequence length="409" mass="47721">MPLLMHQKIRCRMTNRNSTQSFLVFSKSRLCPVKGQSIPRLELSAALIGCRALNFVVRQAQQPTELHIWSDSLCVLHWIESVKPNPERFVENRLIETRKSSTVFHYVSSSHNPADIATRWILPHDLKNEQLYWTGPTWLAKEKVEWPQWSPSRRTEHHELETKILSIQDKEVNLGIQREVVEIKKYAIHELFDVNRYGSWYKYLHVIIYVLRFIKLTSSNKVGSTKQVSSSGVITPEESKIAEKIAFREVQNSVENKTEEKEKWQLCKDIPQGRSTVKKAIKDCMFCKRWLAKPFCLPLMPPCLTTRVNSIHTLQYVGLDYLNPINIRDGNAIQKRWICLFTCLSARAVHLKLSAEAFLHCLRRFVARRCVPKEIISDNASQFTFVQKTIESYCSKQRIKWKFITEHAP</sequence>
<dbReference type="InterPro" id="IPR008042">
    <property type="entry name" value="Retrotrans_Pao"/>
</dbReference>
<protein>
    <submittedName>
        <fullName evidence="3">Integrase catalytic domain-containing protein</fullName>
    </submittedName>
</protein>
<keyword evidence="2" id="KW-1185">Reference proteome</keyword>
<gene>
    <name evidence="1" type="ORF">GPUH_LOCUS3946</name>
</gene>